<dbReference type="GO" id="GO:0045910">
    <property type="term" value="P:negative regulation of DNA recombination"/>
    <property type="evidence" value="ECO:0007669"/>
    <property type="project" value="TreeGrafter"/>
</dbReference>
<comment type="catalytic activity">
    <reaction evidence="15 17">
        <text>ATP + H2O = ADP + phosphate + H(+)</text>
        <dbReference type="Rhea" id="RHEA:13065"/>
        <dbReference type="ChEBI" id="CHEBI:15377"/>
        <dbReference type="ChEBI" id="CHEBI:15378"/>
        <dbReference type="ChEBI" id="CHEBI:30616"/>
        <dbReference type="ChEBI" id="CHEBI:43474"/>
        <dbReference type="ChEBI" id="CHEBI:456216"/>
    </reaction>
</comment>
<evidence type="ECO:0000256" key="3">
    <source>
        <dbReference type="ARBA" id="ARBA00022723"/>
    </source>
</evidence>
<dbReference type="PANTHER" id="PTHR11472:SF34">
    <property type="entry name" value="REGULATOR OF TELOMERE ELONGATION HELICASE 1"/>
    <property type="match status" value="1"/>
</dbReference>
<dbReference type="GO" id="GO:0003678">
    <property type="term" value="F:DNA helicase activity"/>
    <property type="evidence" value="ECO:0007669"/>
    <property type="project" value="UniProtKB-UniRule"/>
</dbReference>
<dbReference type="HAMAP" id="MF_03065">
    <property type="entry name" value="RTEL1"/>
    <property type="match status" value="1"/>
</dbReference>
<dbReference type="NCBIfam" id="TIGR00604">
    <property type="entry name" value="rad3"/>
    <property type="match status" value="1"/>
</dbReference>
<dbReference type="GO" id="GO:0051539">
    <property type="term" value="F:4 iron, 4 sulfur cluster binding"/>
    <property type="evidence" value="ECO:0007669"/>
    <property type="project" value="UniProtKB-UniRule"/>
</dbReference>
<evidence type="ECO:0000256" key="4">
    <source>
        <dbReference type="ARBA" id="ARBA00022741"/>
    </source>
</evidence>
<dbReference type="GO" id="GO:1904430">
    <property type="term" value="P:negative regulation of t-circle formation"/>
    <property type="evidence" value="ECO:0007669"/>
    <property type="project" value="TreeGrafter"/>
</dbReference>
<feature type="domain" description="ATP-dependent helicase C-terminal" evidence="20">
    <location>
        <begin position="549"/>
        <end position="700"/>
    </location>
</feature>
<evidence type="ECO:0000256" key="13">
    <source>
        <dbReference type="ARBA" id="ARBA00023235"/>
    </source>
</evidence>
<keyword evidence="6 17" id="KW-0378">Hydrolase</keyword>
<dbReference type="EMBL" id="OU900095">
    <property type="protein sequence ID" value="CAG9858762.1"/>
    <property type="molecule type" value="Genomic_DNA"/>
</dbReference>
<evidence type="ECO:0000313" key="22">
    <source>
        <dbReference type="Proteomes" id="UP001153712"/>
    </source>
</evidence>
<protein>
    <recommendedName>
        <fullName evidence="16 17">Regulator of telomere elongation helicase 1 homolog</fullName>
        <ecNumber evidence="17">5.6.2.-</ecNumber>
    </recommendedName>
</protein>
<dbReference type="PANTHER" id="PTHR11472">
    <property type="entry name" value="DNA REPAIR DEAD HELICASE RAD3/XP-D SUBFAMILY MEMBER"/>
    <property type="match status" value="1"/>
</dbReference>
<dbReference type="CDD" id="cd17970">
    <property type="entry name" value="DEAHc_FancJ"/>
    <property type="match status" value="1"/>
</dbReference>
<dbReference type="GO" id="GO:0016818">
    <property type="term" value="F:hydrolase activity, acting on acid anhydrides, in phosphorus-containing anhydrides"/>
    <property type="evidence" value="ECO:0007669"/>
    <property type="project" value="InterPro"/>
</dbReference>
<proteinExistence type="inferred from homology"/>
<dbReference type="GO" id="GO:0003677">
    <property type="term" value="F:DNA binding"/>
    <property type="evidence" value="ECO:0007669"/>
    <property type="project" value="UniProtKB-UniRule"/>
</dbReference>
<dbReference type="GO" id="GO:0006281">
    <property type="term" value="P:DNA repair"/>
    <property type="evidence" value="ECO:0007669"/>
    <property type="project" value="UniProtKB-UniRule"/>
</dbReference>
<keyword evidence="7 17" id="KW-0347">Helicase</keyword>
<evidence type="ECO:0000256" key="10">
    <source>
        <dbReference type="ARBA" id="ARBA00023014"/>
    </source>
</evidence>
<keyword evidence="3 17" id="KW-0479">Metal-binding</keyword>
<dbReference type="InterPro" id="IPR006555">
    <property type="entry name" value="ATP-dep_Helicase_C"/>
</dbReference>
<dbReference type="SMART" id="SM00488">
    <property type="entry name" value="DEXDc2"/>
    <property type="match status" value="1"/>
</dbReference>
<dbReference type="InterPro" id="IPR013020">
    <property type="entry name" value="Rad3/Chl1-like"/>
</dbReference>
<dbReference type="InterPro" id="IPR010614">
    <property type="entry name" value="RAD3-like_helicase_DEAD"/>
</dbReference>
<dbReference type="SMART" id="SM00487">
    <property type="entry name" value="DEXDc"/>
    <property type="match status" value="1"/>
</dbReference>
<accession>A0A9N9TR47</accession>
<dbReference type="InterPro" id="IPR014001">
    <property type="entry name" value="Helicase_ATP-bd"/>
</dbReference>
<dbReference type="GO" id="GO:0046872">
    <property type="term" value="F:metal ion binding"/>
    <property type="evidence" value="ECO:0007669"/>
    <property type="project" value="UniProtKB-UniRule"/>
</dbReference>
<keyword evidence="8 17" id="KW-0067">ATP-binding</keyword>
<gene>
    <name evidence="21" type="ORF">PHYEVI_LOCUS5149</name>
</gene>
<keyword evidence="9 17" id="KW-0408">Iron</keyword>
<evidence type="ECO:0000259" key="19">
    <source>
        <dbReference type="SMART" id="SM00488"/>
    </source>
</evidence>
<evidence type="ECO:0000256" key="17">
    <source>
        <dbReference type="HAMAP-Rule" id="MF_03065"/>
    </source>
</evidence>
<feature type="domain" description="Helicase ATP-binding" evidence="18">
    <location>
        <begin position="13"/>
        <end position="304"/>
    </location>
</feature>
<dbReference type="GO" id="GO:0005524">
    <property type="term" value="F:ATP binding"/>
    <property type="evidence" value="ECO:0007669"/>
    <property type="project" value="UniProtKB-UniRule"/>
</dbReference>
<evidence type="ECO:0000256" key="6">
    <source>
        <dbReference type="ARBA" id="ARBA00022801"/>
    </source>
</evidence>
<evidence type="ECO:0000313" key="21">
    <source>
        <dbReference type="EMBL" id="CAG9858762.1"/>
    </source>
</evidence>
<comment type="function">
    <text evidence="17">A probable ATP-dependent DNA helicase implicated in DNA repair and the maintenance of genomic stability. Acts as an anti-recombinase to counteract toxic recombination and limit crossover during meiosis. Regulates meiotic recombination and crossover homeostasis by physically dissociating strand invasion events and thereby promotes noncrossover repair by meiotic synthesis dependent strand annealing (SDSA) as well as disassembly of D loop recombination intermediates.</text>
</comment>
<evidence type="ECO:0000256" key="5">
    <source>
        <dbReference type="ARBA" id="ARBA00022763"/>
    </source>
</evidence>
<evidence type="ECO:0000256" key="12">
    <source>
        <dbReference type="ARBA" id="ARBA00023204"/>
    </source>
</evidence>
<organism evidence="21 22">
    <name type="scientific">Phyllotreta striolata</name>
    <name type="common">Striped flea beetle</name>
    <name type="synonym">Crioceris striolata</name>
    <dbReference type="NCBI Taxonomy" id="444603"/>
    <lineage>
        <taxon>Eukaryota</taxon>
        <taxon>Metazoa</taxon>
        <taxon>Ecdysozoa</taxon>
        <taxon>Arthropoda</taxon>
        <taxon>Hexapoda</taxon>
        <taxon>Insecta</taxon>
        <taxon>Pterygota</taxon>
        <taxon>Neoptera</taxon>
        <taxon>Endopterygota</taxon>
        <taxon>Coleoptera</taxon>
        <taxon>Polyphaga</taxon>
        <taxon>Cucujiformia</taxon>
        <taxon>Chrysomeloidea</taxon>
        <taxon>Chrysomelidae</taxon>
        <taxon>Galerucinae</taxon>
        <taxon>Alticini</taxon>
        <taxon>Phyllotreta</taxon>
    </lineage>
</organism>
<keyword evidence="22" id="KW-1185">Reference proteome</keyword>
<evidence type="ECO:0000256" key="9">
    <source>
        <dbReference type="ARBA" id="ARBA00023004"/>
    </source>
</evidence>
<feature type="domain" description="Helicase-like DEXD box c2 type" evidence="19">
    <location>
        <begin position="9"/>
        <end position="291"/>
    </location>
</feature>
<dbReference type="GO" id="GO:0006260">
    <property type="term" value="P:DNA replication"/>
    <property type="evidence" value="ECO:0007669"/>
    <property type="project" value="InterPro"/>
</dbReference>
<keyword evidence="11 17" id="KW-0238">DNA-binding</keyword>
<dbReference type="SUPFAM" id="SSF52540">
    <property type="entry name" value="P-loop containing nucleoside triphosphate hydrolases"/>
    <property type="match status" value="2"/>
</dbReference>
<keyword evidence="13 17" id="KW-0413">Isomerase</keyword>
<evidence type="ECO:0000256" key="1">
    <source>
        <dbReference type="ARBA" id="ARBA00004123"/>
    </source>
</evidence>
<keyword evidence="14 17" id="KW-0539">Nucleus</keyword>
<evidence type="ECO:0000259" key="20">
    <source>
        <dbReference type="SMART" id="SM00491"/>
    </source>
</evidence>
<dbReference type="OrthoDB" id="19182at2759"/>
<evidence type="ECO:0000256" key="7">
    <source>
        <dbReference type="ARBA" id="ARBA00022806"/>
    </source>
</evidence>
<reference evidence="21" key="1">
    <citation type="submission" date="2022-01" db="EMBL/GenBank/DDBJ databases">
        <authorList>
            <person name="King R."/>
        </authorList>
    </citation>
    <scope>NUCLEOTIDE SEQUENCE</scope>
</reference>
<dbReference type="InterPro" id="IPR045028">
    <property type="entry name" value="DinG/Rad3-like"/>
</dbReference>
<dbReference type="FunFam" id="3.40.50.300:FF:000431">
    <property type="entry name" value="Regulator of telomere elongation helicase 1"/>
    <property type="match status" value="1"/>
</dbReference>
<evidence type="ECO:0000256" key="14">
    <source>
        <dbReference type="ARBA" id="ARBA00023242"/>
    </source>
</evidence>
<keyword evidence="5 17" id="KW-0227">DNA damage</keyword>
<dbReference type="Gene3D" id="1.20.1160.20">
    <property type="match status" value="1"/>
</dbReference>
<dbReference type="Pfam" id="PF23109">
    <property type="entry name" value="ARCH_RTEL1"/>
    <property type="match status" value="1"/>
</dbReference>
<name>A0A9N9TR47_PHYSR</name>
<dbReference type="InterPro" id="IPR006554">
    <property type="entry name" value="Helicase-like_DEXD_c2"/>
</dbReference>
<dbReference type="InterPro" id="IPR057498">
    <property type="entry name" value="Rtel1_ARCH"/>
</dbReference>
<dbReference type="Proteomes" id="UP001153712">
    <property type="component" value="Chromosome 2"/>
</dbReference>
<keyword evidence="2 17" id="KW-0004">4Fe-4S</keyword>
<keyword evidence="10 17" id="KW-0411">Iron-sulfur</keyword>
<dbReference type="CDD" id="cd18788">
    <property type="entry name" value="SF2_C_XPD"/>
    <property type="match status" value="1"/>
</dbReference>
<feature type="binding site" evidence="17">
    <location>
        <position position="146"/>
    </location>
    <ligand>
        <name>[4Fe-4S] cluster</name>
        <dbReference type="ChEBI" id="CHEBI:49883"/>
    </ligand>
</feature>
<dbReference type="Pfam" id="PF13307">
    <property type="entry name" value="Helicase_C_2"/>
    <property type="match status" value="1"/>
</dbReference>
<sequence length="886" mass="101095">MTIVTLKGVPISFPFEPYPIQKTYMEKVLDCLQNETHGVLESPTGTGKTLSLLCSTLAWLQLKKAQIQAQREIASRTNEDLFLKKINEQLDDATGQAYNLIRGNVLPKIIYASRTHSQLSQAMQEMKRSAYSDMKAVILGSRDQMCIHPEVEREENRNYKIMMCRLKVKTKACKFYNKVEKFKDKTLSTNTIMDIEDLVGKGKECSFCPFYMAKELKESADIVFMPYNYLLDPSIRKSLNIQLSNCVVILDEAHNVERICEDSASLQIKSSDVALALEEVTAIMKIMSDETMDFGDAPRDFTAEELCQLKEVLLNLEKEIDGIDLKRSTEGVTMEGIFLYELFEKVGIRQDNFYLFVKLINNVVQYLATMNDGPFSRKGNSLQMFEEILNVVFSINSGDCMQKIKKCYKVHIQEEEVKKKAPNNWLSKMTSSRAGGKIINYWCFSPGFGMKLLLREGLRTLILTSGTLAPLNPLISELELDVKVKLENPHIIDRDQICVKILPVGPDSEPLNSGYQNRDNMKYINSLGMSISNICLMVPDGMLIFFPSYTIMLKCQNAWQESGIWGRICKIKQIFVEPRDKNSFNAAMTEYYSNIKDPNTKGAIFMGVCRGKVSEGLDFADANGRTVLITGLPFPPLKDPRVILKRQYLDRCNAEDKQFLRGQEWYSLEASRAVNQAIGRVIRHKDDYGAILLLDNRFNSPSLRNQMSLWVRDQIKVCKGFGEIMRDLKVFFKNADAKYKAALERKSSLISPVSDVMLIEHNSMEEVVIHKRNKNDFEGNPSKKAKLHLVKPTTSSGSSENFESSTKEYFVMVKRGLDDSMFKDFKNILEEYKSDSDLKNLTASLDTLFKGKYHLKYLIPGLEPFINKKHKVEFSQYCQQNGLLDV</sequence>
<comment type="similarity">
    <text evidence="17">Belongs to the helicase family. RAD3/XPD subfamily.</text>
</comment>
<evidence type="ECO:0000256" key="16">
    <source>
        <dbReference type="ARBA" id="ARBA00073810"/>
    </source>
</evidence>
<dbReference type="GO" id="GO:0010569">
    <property type="term" value="P:regulation of double-strand break repair via homologous recombination"/>
    <property type="evidence" value="ECO:0007669"/>
    <property type="project" value="UniProtKB-UniRule"/>
</dbReference>
<evidence type="ECO:0000259" key="18">
    <source>
        <dbReference type="SMART" id="SM00487"/>
    </source>
</evidence>
<dbReference type="InterPro" id="IPR027417">
    <property type="entry name" value="P-loop_NTPase"/>
</dbReference>
<dbReference type="InterPro" id="IPR030845">
    <property type="entry name" value="RTEL1"/>
</dbReference>
<dbReference type="GO" id="GO:0006310">
    <property type="term" value="P:DNA recombination"/>
    <property type="evidence" value="ECO:0007669"/>
    <property type="project" value="InterPro"/>
</dbReference>
<keyword evidence="4 17" id="KW-0547">Nucleotide-binding</keyword>
<evidence type="ECO:0000256" key="8">
    <source>
        <dbReference type="ARBA" id="ARBA00022840"/>
    </source>
</evidence>
<dbReference type="GO" id="GO:0005634">
    <property type="term" value="C:nucleus"/>
    <property type="evidence" value="ECO:0007669"/>
    <property type="project" value="UniProtKB-SubCell"/>
</dbReference>
<evidence type="ECO:0000256" key="15">
    <source>
        <dbReference type="ARBA" id="ARBA00049360"/>
    </source>
</evidence>
<feature type="binding site" evidence="17">
    <location>
        <position position="208"/>
    </location>
    <ligand>
        <name>[4Fe-4S] cluster</name>
        <dbReference type="ChEBI" id="CHEBI:49883"/>
    </ligand>
</feature>
<dbReference type="AlphaFoldDB" id="A0A9N9TR47"/>
<dbReference type="FunFam" id="3.40.50.300:FF:000691">
    <property type="entry name" value="Regulator of telomere elongation helicase 1"/>
    <property type="match status" value="1"/>
</dbReference>
<dbReference type="EC" id="5.6.2.-" evidence="17"/>
<dbReference type="Pfam" id="PF23116">
    <property type="entry name" value="HHD_RTEL1"/>
    <property type="match status" value="1"/>
</dbReference>
<dbReference type="GO" id="GO:0090657">
    <property type="term" value="P:telomeric loop disassembly"/>
    <property type="evidence" value="ECO:0007669"/>
    <property type="project" value="TreeGrafter"/>
</dbReference>
<feature type="binding site" evidence="17">
    <location>
        <position position="164"/>
    </location>
    <ligand>
        <name>[4Fe-4S] cluster</name>
        <dbReference type="ChEBI" id="CHEBI:49883"/>
    </ligand>
</feature>
<dbReference type="GO" id="GO:0070182">
    <property type="term" value="F:DNA polymerase binding"/>
    <property type="evidence" value="ECO:0007669"/>
    <property type="project" value="TreeGrafter"/>
</dbReference>
<keyword evidence="12 17" id="KW-0234">DNA repair</keyword>
<evidence type="ECO:0000256" key="2">
    <source>
        <dbReference type="ARBA" id="ARBA00022485"/>
    </source>
</evidence>
<dbReference type="Pfam" id="PF06733">
    <property type="entry name" value="DEAD_2"/>
    <property type="match status" value="1"/>
</dbReference>
<evidence type="ECO:0000256" key="11">
    <source>
        <dbReference type="ARBA" id="ARBA00023125"/>
    </source>
</evidence>
<comment type="subcellular location">
    <subcellularLocation>
        <location evidence="1 17">Nucleus</location>
    </subcellularLocation>
</comment>
<feature type="binding site" evidence="17">
    <location>
        <position position="173"/>
    </location>
    <ligand>
        <name>[4Fe-4S] cluster</name>
        <dbReference type="ChEBI" id="CHEBI:49883"/>
    </ligand>
</feature>
<dbReference type="Gene3D" id="3.40.50.300">
    <property type="entry name" value="P-loop containing nucleotide triphosphate hydrolases"/>
    <property type="match status" value="2"/>
</dbReference>
<dbReference type="SMART" id="SM00491">
    <property type="entry name" value="HELICc2"/>
    <property type="match status" value="1"/>
</dbReference>